<protein>
    <submittedName>
        <fullName evidence="2">Uncharacterized protein</fullName>
    </submittedName>
</protein>
<feature type="transmembrane region" description="Helical" evidence="1">
    <location>
        <begin position="121"/>
        <end position="141"/>
    </location>
</feature>
<sequence length="150" mass="17518">MMNLFFLGGYYKGLLNYNQSKFSTDVIFARYALWSPFYLILFLICNIVFWLNNFIFYTTGQDYLYNLFITVDNANNVLGFSLALGSFALIWPCLWMMFIYRRKYVGLVVAKKAQLKRASRHANILYTAVVFLALLAGYFYASLRGVSWSF</sequence>
<proteinExistence type="predicted"/>
<comment type="caution">
    <text evidence="2">The sequence shown here is derived from an EMBL/GenBank/DDBJ whole genome shotgun (WGS) entry which is preliminary data.</text>
</comment>
<keyword evidence="3" id="KW-1185">Reference proteome</keyword>
<reference evidence="2 3" key="1">
    <citation type="submission" date="2018-06" db="EMBL/GenBank/DDBJ databases">
        <title>Genomic Encyclopedia of Type Strains, Phase IV (KMG-IV): sequencing the most valuable type-strain genomes for metagenomic binning, comparative biology and taxonomic classification.</title>
        <authorList>
            <person name="Goeker M."/>
        </authorList>
    </citation>
    <scope>NUCLEOTIDE SEQUENCE [LARGE SCALE GENOMIC DNA]</scope>
    <source>
        <strain evidence="2 3">DSM 24032</strain>
    </source>
</reference>
<organism evidence="2 3">
    <name type="scientific">Arenicella xantha</name>
    <dbReference type="NCBI Taxonomy" id="644221"/>
    <lineage>
        <taxon>Bacteria</taxon>
        <taxon>Pseudomonadati</taxon>
        <taxon>Pseudomonadota</taxon>
        <taxon>Gammaproteobacteria</taxon>
        <taxon>Arenicellales</taxon>
        <taxon>Arenicellaceae</taxon>
        <taxon>Arenicella</taxon>
    </lineage>
</organism>
<evidence type="ECO:0000256" key="1">
    <source>
        <dbReference type="SAM" id="Phobius"/>
    </source>
</evidence>
<name>A0A395JLQ0_9GAMM</name>
<evidence type="ECO:0000313" key="3">
    <source>
        <dbReference type="Proteomes" id="UP000253083"/>
    </source>
</evidence>
<keyword evidence="1" id="KW-0472">Membrane</keyword>
<dbReference type="Proteomes" id="UP000253083">
    <property type="component" value="Unassembled WGS sequence"/>
</dbReference>
<gene>
    <name evidence="2" type="ORF">DFR28_1021124</name>
</gene>
<feature type="transmembrane region" description="Helical" evidence="1">
    <location>
        <begin position="37"/>
        <end position="57"/>
    </location>
</feature>
<feature type="transmembrane region" description="Helical" evidence="1">
    <location>
        <begin position="77"/>
        <end position="100"/>
    </location>
</feature>
<dbReference type="AlphaFoldDB" id="A0A395JLQ0"/>
<keyword evidence="1" id="KW-0812">Transmembrane</keyword>
<dbReference type="EMBL" id="QNRT01000002">
    <property type="protein sequence ID" value="RBP51692.1"/>
    <property type="molecule type" value="Genomic_DNA"/>
</dbReference>
<keyword evidence="1" id="KW-1133">Transmembrane helix</keyword>
<dbReference type="InParanoid" id="A0A395JLQ0"/>
<evidence type="ECO:0000313" key="2">
    <source>
        <dbReference type="EMBL" id="RBP51692.1"/>
    </source>
</evidence>
<accession>A0A395JLQ0</accession>